<reference evidence="1" key="1">
    <citation type="submission" date="2020-02" db="EMBL/GenBank/DDBJ databases">
        <title>Investigating the Use of Bacteriophages as New Decolonization Strategy for Intestinal Carriage of CTX-M-15-producing ST131 Escherichia coli: an In Vitro Continuous Culture System Model.</title>
        <authorList>
            <person name="Bernasconi O.J."/>
            <person name="Campos-Madueno E.I."/>
            <person name="Dona V."/>
            <person name="Perreten V."/>
            <person name="Carattoli A."/>
            <person name="Endimiani A."/>
        </authorList>
    </citation>
    <scope>NUCLEOTIDE SEQUENCE</scope>
    <source>
        <strain evidence="1">4901.28</strain>
    </source>
</reference>
<name>A0A6D1AJG6_ECOLX</name>
<proteinExistence type="predicted"/>
<feature type="non-terminal residue" evidence="1">
    <location>
        <position position="1"/>
    </location>
</feature>
<comment type="caution">
    <text evidence="1">The sequence shown here is derived from an EMBL/GenBank/DDBJ whole genome shotgun (WGS) entry which is preliminary data.</text>
</comment>
<gene>
    <name evidence="1" type="ORF">G3563_30260</name>
</gene>
<sequence length="77" mass="8894">NRWEKGIQDAHKDLAVHKNDMNNPHNTTKAQIGLGNVDNVQQASKKEFEEHRNDLQRHITPVERENWNAKETIVGAQ</sequence>
<protein>
    <submittedName>
        <fullName evidence="1">Uncharacterized protein</fullName>
    </submittedName>
</protein>
<feature type="non-terminal residue" evidence="1">
    <location>
        <position position="77"/>
    </location>
</feature>
<dbReference type="EMBL" id="JAAHTE010000984">
    <property type="protein sequence ID" value="NEU03205.1"/>
    <property type="molecule type" value="Genomic_DNA"/>
</dbReference>
<evidence type="ECO:0000313" key="1">
    <source>
        <dbReference type="EMBL" id="NEU03205.1"/>
    </source>
</evidence>
<accession>A0A6D1AJG6</accession>
<organism evidence="1">
    <name type="scientific">Escherichia coli</name>
    <dbReference type="NCBI Taxonomy" id="562"/>
    <lineage>
        <taxon>Bacteria</taxon>
        <taxon>Pseudomonadati</taxon>
        <taxon>Pseudomonadota</taxon>
        <taxon>Gammaproteobacteria</taxon>
        <taxon>Enterobacterales</taxon>
        <taxon>Enterobacteriaceae</taxon>
        <taxon>Escherichia</taxon>
    </lineage>
</organism>
<dbReference type="AlphaFoldDB" id="A0A6D1AJG6"/>